<protein>
    <submittedName>
        <fullName evidence="2">Uncharacterized protein</fullName>
    </submittedName>
</protein>
<organism evidence="2 4">
    <name type="scientific">Didymodactylos carnosus</name>
    <dbReference type="NCBI Taxonomy" id="1234261"/>
    <lineage>
        <taxon>Eukaryota</taxon>
        <taxon>Metazoa</taxon>
        <taxon>Spiralia</taxon>
        <taxon>Gnathifera</taxon>
        <taxon>Rotifera</taxon>
        <taxon>Eurotatoria</taxon>
        <taxon>Bdelloidea</taxon>
        <taxon>Philodinida</taxon>
        <taxon>Philodinidae</taxon>
        <taxon>Didymodactylos</taxon>
    </lineage>
</organism>
<reference evidence="2" key="1">
    <citation type="submission" date="2021-02" db="EMBL/GenBank/DDBJ databases">
        <authorList>
            <person name="Nowell W R."/>
        </authorList>
    </citation>
    <scope>NUCLEOTIDE SEQUENCE</scope>
</reference>
<dbReference type="Proteomes" id="UP000663829">
    <property type="component" value="Unassembled WGS sequence"/>
</dbReference>
<evidence type="ECO:0000313" key="3">
    <source>
        <dbReference type="EMBL" id="CAF4393512.1"/>
    </source>
</evidence>
<proteinExistence type="predicted"/>
<feature type="non-terminal residue" evidence="2">
    <location>
        <position position="1"/>
    </location>
</feature>
<dbReference type="EMBL" id="CAJOBC010090680">
    <property type="protein sequence ID" value="CAF4393512.1"/>
    <property type="molecule type" value="Genomic_DNA"/>
</dbReference>
<accession>A0A815VED6</accession>
<evidence type="ECO:0000256" key="1">
    <source>
        <dbReference type="SAM" id="MobiDB-lite"/>
    </source>
</evidence>
<gene>
    <name evidence="2" type="ORF">GPM918_LOCUS38215</name>
    <name evidence="3" type="ORF">SRO942_LOCUS39025</name>
</gene>
<evidence type="ECO:0000313" key="2">
    <source>
        <dbReference type="EMBL" id="CAF1533900.1"/>
    </source>
</evidence>
<sequence length="116" mass="13285">ILETTQDGHDQKEDLNKLKTMLLNSNYPLKEIENLIRQACEELKSNTSNNSNNNNKISINLMLYINQLKHDKWLLESPIKTGAYGKEKNESSLSDDDEDDDQSGDEINRNPSNFVT</sequence>
<evidence type="ECO:0000313" key="4">
    <source>
        <dbReference type="Proteomes" id="UP000663829"/>
    </source>
</evidence>
<dbReference type="AlphaFoldDB" id="A0A815VED6"/>
<name>A0A815VED6_9BILA</name>
<comment type="caution">
    <text evidence="2">The sequence shown here is derived from an EMBL/GenBank/DDBJ whole genome shotgun (WGS) entry which is preliminary data.</text>
</comment>
<keyword evidence="4" id="KW-1185">Reference proteome</keyword>
<dbReference type="Proteomes" id="UP000681722">
    <property type="component" value="Unassembled WGS sequence"/>
</dbReference>
<dbReference type="EMBL" id="CAJNOQ010025084">
    <property type="protein sequence ID" value="CAF1533900.1"/>
    <property type="molecule type" value="Genomic_DNA"/>
</dbReference>
<feature type="compositionally biased region" description="Acidic residues" evidence="1">
    <location>
        <begin position="93"/>
        <end position="104"/>
    </location>
</feature>
<feature type="region of interest" description="Disordered" evidence="1">
    <location>
        <begin position="79"/>
        <end position="116"/>
    </location>
</feature>